<protein>
    <submittedName>
        <fullName evidence="1">Uncharacterized protein</fullName>
    </submittedName>
</protein>
<accession>A0AAV0KQ04</accession>
<sequence length="33" mass="3668">MNPNISDFELTKIFRPNESRASIARVAGTLYVG</sequence>
<keyword evidence="2" id="KW-1185">Reference proteome</keyword>
<dbReference type="Proteomes" id="UP001154282">
    <property type="component" value="Unassembled WGS sequence"/>
</dbReference>
<dbReference type="EMBL" id="CAMGYJ010000005">
    <property type="protein sequence ID" value="CAI0422999.1"/>
    <property type="molecule type" value="Genomic_DNA"/>
</dbReference>
<comment type="caution">
    <text evidence="1">The sequence shown here is derived from an EMBL/GenBank/DDBJ whole genome shotgun (WGS) entry which is preliminary data.</text>
</comment>
<reference evidence="1" key="1">
    <citation type="submission" date="2022-08" db="EMBL/GenBank/DDBJ databases">
        <authorList>
            <person name="Gutierrez-Valencia J."/>
        </authorList>
    </citation>
    <scope>NUCLEOTIDE SEQUENCE</scope>
</reference>
<evidence type="ECO:0000313" key="2">
    <source>
        <dbReference type="Proteomes" id="UP001154282"/>
    </source>
</evidence>
<dbReference type="AlphaFoldDB" id="A0AAV0KQ04"/>
<evidence type="ECO:0000313" key="1">
    <source>
        <dbReference type="EMBL" id="CAI0422999.1"/>
    </source>
</evidence>
<name>A0AAV0KQ04_9ROSI</name>
<gene>
    <name evidence="1" type="ORF">LITE_LOCUS19353</name>
</gene>
<organism evidence="1 2">
    <name type="scientific">Linum tenue</name>
    <dbReference type="NCBI Taxonomy" id="586396"/>
    <lineage>
        <taxon>Eukaryota</taxon>
        <taxon>Viridiplantae</taxon>
        <taxon>Streptophyta</taxon>
        <taxon>Embryophyta</taxon>
        <taxon>Tracheophyta</taxon>
        <taxon>Spermatophyta</taxon>
        <taxon>Magnoliopsida</taxon>
        <taxon>eudicotyledons</taxon>
        <taxon>Gunneridae</taxon>
        <taxon>Pentapetalae</taxon>
        <taxon>rosids</taxon>
        <taxon>fabids</taxon>
        <taxon>Malpighiales</taxon>
        <taxon>Linaceae</taxon>
        <taxon>Linum</taxon>
    </lineage>
</organism>
<proteinExistence type="predicted"/>